<dbReference type="Proteomes" id="UP000027195">
    <property type="component" value="Unassembled WGS sequence"/>
</dbReference>
<evidence type="ECO:0000313" key="1">
    <source>
        <dbReference type="EMBL" id="KDQ17651.1"/>
    </source>
</evidence>
<dbReference type="HOGENOM" id="CLU_024199_1_1_1"/>
<keyword evidence="2" id="KW-1185">Reference proteome</keyword>
<protein>
    <submittedName>
        <fullName evidence="1">Uncharacterized protein</fullName>
    </submittedName>
</protein>
<dbReference type="STRING" id="930990.A0A067N1I4"/>
<sequence length="566" mass="64036">MNEADMELTGDDDYFSHLFRSVVWDMMSSAESSSTEEPLRPDSLKSTRNNMYDYHACLVAARAAVSPIIKDHAMAYLRSRQNQLSPMHRLQIPDEIFSMIFELAVPAGRKDPREAPLAIAAVSRSWRRIALATPRIWTRITNSSVHHFLPRARSAPLEVEYRHVKDRRSTSLKNFLSPLIPHSDQWRVLHLAMHDTDIPSFADLATTPATNLESLRVTPQSMLGDLDQVDFDIFCGYTPRLRELDLRSLALESFTFPIFCGLVHLRFSTIEFIGTDEDLTYQVLRVISVCPKMEELHLGPFYTTEPSHEGAHSPKISRVPLPSLRVFTLENILNPHIALALMDSIQFPSTTRVRLSVDDDTPFQLFPSIPSPNLCLIDSLHVNWNTRGWDRDGSELLALLNINYHRSAIGNDTTMLFDRILQQYPLPNVTRISVKMHRESDVAYLATIIGHFPLLTDIWLVFGTGVPHATLSALPNSLACPTLRHLYLVDCPIEPAMLLELVQSIFRRADGQPLPDGPTALTLVHCVNINDDTISELGSLIPLLTIRKALRNTPQGELPREYFFPQ</sequence>
<gene>
    <name evidence="1" type="ORF">BOTBODRAFT_64088</name>
</gene>
<dbReference type="Gene3D" id="3.80.10.10">
    <property type="entry name" value="Ribonuclease Inhibitor"/>
    <property type="match status" value="1"/>
</dbReference>
<dbReference type="InParanoid" id="A0A067N1I4"/>
<dbReference type="SUPFAM" id="SSF52047">
    <property type="entry name" value="RNI-like"/>
    <property type="match status" value="1"/>
</dbReference>
<organism evidence="1 2">
    <name type="scientific">Botryobasidium botryosum (strain FD-172 SS1)</name>
    <dbReference type="NCBI Taxonomy" id="930990"/>
    <lineage>
        <taxon>Eukaryota</taxon>
        <taxon>Fungi</taxon>
        <taxon>Dikarya</taxon>
        <taxon>Basidiomycota</taxon>
        <taxon>Agaricomycotina</taxon>
        <taxon>Agaricomycetes</taxon>
        <taxon>Cantharellales</taxon>
        <taxon>Botryobasidiaceae</taxon>
        <taxon>Botryobasidium</taxon>
    </lineage>
</organism>
<name>A0A067N1I4_BOTB1</name>
<dbReference type="InterPro" id="IPR032675">
    <property type="entry name" value="LRR_dom_sf"/>
</dbReference>
<proteinExistence type="predicted"/>
<accession>A0A067N1I4</accession>
<dbReference type="Gene3D" id="1.20.1280.50">
    <property type="match status" value="1"/>
</dbReference>
<evidence type="ECO:0000313" key="2">
    <source>
        <dbReference type="Proteomes" id="UP000027195"/>
    </source>
</evidence>
<dbReference type="AlphaFoldDB" id="A0A067N1I4"/>
<dbReference type="EMBL" id="KL198023">
    <property type="protein sequence ID" value="KDQ17651.1"/>
    <property type="molecule type" value="Genomic_DNA"/>
</dbReference>
<reference evidence="2" key="1">
    <citation type="journal article" date="2014" name="Proc. Natl. Acad. Sci. U.S.A.">
        <title>Extensive sampling of basidiomycete genomes demonstrates inadequacy of the white-rot/brown-rot paradigm for wood decay fungi.</title>
        <authorList>
            <person name="Riley R."/>
            <person name="Salamov A.A."/>
            <person name="Brown D.W."/>
            <person name="Nagy L.G."/>
            <person name="Floudas D."/>
            <person name="Held B.W."/>
            <person name="Levasseur A."/>
            <person name="Lombard V."/>
            <person name="Morin E."/>
            <person name="Otillar R."/>
            <person name="Lindquist E.A."/>
            <person name="Sun H."/>
            <person name="LaButti K.M."/>
            <person name="Schmutz J."/>
            <person name="Jabbour D."/>
            <person name="Luo H."/>
            <person name="Baker S.E."/>
            <person name="Pisabarro A.G."/>
            <person name="Walton J.D."/>
            <person name="Blanchette R.A."/>
            <person name="Henrissat B."/>
            <person name="Martin F."/>
            <person name="Cullen D."/>
            <person name="Hibbett D.S."/>
            <person name="Grigoriev I.V."/>
        </authorList>
    </citation>
    <scope>NUCLEOTIDE SEQUENCE [LARGE SCALE GENOMIC DNA]</scope>
    <source>
        <strain evidence="2">FD-172 SS1</strain>
    </source>
</reference>
<dbReference type="OrthoDB" id="2884925at2759"/>